<protein>
    <recommendedName>
        <fullName evidence="13">galacturonan 1,4-alpha-galacturonidase</fullName>
        <ecNumber evidence="13">3.2.1.67</ecNumber>
    </recommendedName>
</protein>
<evidence type="ECO:0000256" key="3">
    <source>
        <dbReference type="ARBA" id="ARBA00022525"/>
    </source>
</evidence>
<evidence type="ECO:0000256" key="10">
    <source>
        <dbReference type="ARBA" id="ARBA00023316"/>
    </source>
</evidence>
<dbReference type="GO" id="GO:0000272">
    <property type="term" value="P:polysaccharide catabolic process"/>
    <property type="evidence" value="ECO:0007669"/>
    <property type="project" value="UniProtKB-KW"/>
</dbReference>
<evidence type="ECO:0000256" key="8">
    <source>
        <dbReference type="ARBA" id="ARBA00023277"/>
    </source>
</evidence>
<dbReference type="Proteomes" id="UP001175226">
    <property type="component" value="Unassembled WGS sequence"/>
</dbReference>
<dbReference type="InterPro" id="IPR011050">
    <property type="entry name" value="Pectin_lyase_fold/virulence"/>
</dbReference>
<comment type="function">
    <text evidence="12">Specific in hydrolyzing the terminal glycosidic bond of polygalacturonic acid and oligogalacturonates.</text>
</comment>
<keyword evidence="11" id="KW-0624">Polysaccharide degradation</keyword>
<dbReference type="GO" id="GO:0047911">
    <property type="term" value="F:galacturan 1,4-alpha-galacturonidase activity"/>
    <property type="evidence" value="ECO:0007669"/>
    <property type="project" value="UniProtKB-EC"/>
</dbReference>
<evidence type="ECO:0000256" key="1">
    <source>
        <dbReference type="ARBA" id="ARBA00004613"/>
    </source>
</evidence>
<dbReference type="Gene3D" id="2.160.20.10">
    <property type="entry name" value="Single-stranded right-handed beta-helix, Pectin lyase-like"/>
    <property type="match status" value="1"/>
</dbReference>
<evidence type="ECO:0000256" key="4">
    <source>
        <dbReference type="ARBA" id="ARBA00022729"/>
    </source>
</evidence>
<dbReference type="EC" id="3.2.1.67" evidence="13"/>
<dbReference type="GO" id="GO:0004650">
    <property type="term" value="F:polygalacturonase activity"/>
    <property type="evidence" value="ECO:0007669"/>
    <property type="project" value="InterPro"/>
</dbReference>
<keyword evidence="4" id="KW-0732">Signal</keyword>
<dbReference type="Pfam" id="PF00295">
    <property type="entry name" value="Glyco_hydro_28"/>
    <property type="match status" value="1"/>
</dbReference>
<comment type="catalytic activity">
    <reaction evidence="14">
        <text>[(1-&gt;4)-alpha-D-galacturonosyl](n) + H2O = alpha-D-galacturonate + [(1-&gt;4)-alpha-D-galacturonosyl](n-1)</text>
        <dbReference type="Rhea" id="RHEA:14117"/>
        <dbReference type="Rhea" id="RHEA-COMP:14570"/>
        <dbReference type="Rhea" id="RHEA-COMP:14572"/>
        <dbReference type="ChEBI" id="CHEBI:15377"/>
        <dbReference type="ChEBI" id="CHEBI:58658"/>
        <dbReference type="ChEBI" id="CHEBI:140523"/>
        <dbReference type="EC" id="3.2.1.67"/>
    </reaction>
</comment>
<evidence type="ECO:0000256" key="7">
    <source>
        <dbReference type="ARBA" id="ARBA00023180"/>
    </source>
</evidence>
<evidence type="ECO:0000256" key="2">
    <source>
        <dbReference type="ARBA" id="ARBA00008834"/>
    </source>
</evidence>
<dbReference type="PANTHER" id="PTHR31736">
    <property type="match status" value="1"/>
</dbReference>
<gene>
    <name evidence="16" type="ORF">EV421DRAFT_1898622</name>
</gene>
<evidence type="ECO:0000256" key="13">
    <source>
        <dbReference type="ARBA" id="ARBA00038933"/>
    </source>
</evidence>
<name>A0AA39JZB2_9AGAR</name>
<evidence type="ECO:0000256" key="14">
    <source>
        <dbReference type="ARBA" id="ARBA00048766"/>
    </source>
</evidence>
<keyword evidence="5 15" id="KW-0378">Hydrolase</keyword>
<dbReference type="GO" id="GO:0005576">
    <property type="term" value="C:extracellular region"/>
    <property type="evidence" value="ECO:0007669"/>
    <property type="project" value="UniProtKB-SubCell"/>
</dbReference>
<keyword evidence="7" id="KW-0325">Glycoprotein</keyword>
<evidence type="ECO:0000256" key="6">
    <source>
        <dbReference type="ARBA" id="ARBA00023157"/>
    </source>
</evidence>
<evidence type="ECO:0000256" key="15">
    <source>
        <dbReference type="RuleBase" id="RU361169"/>
    </source>
</evidence>
<keyword evidence="3" id="KW-0964">Secreted</keyword>
<dbReference type="GO" id="GO:0016829">
    <property type="term" value="F:lyase activity"/>
    <property type="evidence" value="ECO:0007669"/>
    <property type="project" value="UniProtKB-KW"/>
</dbReference>
<sequence>MSNASNGARIKAWAGPNVGSGIVKNITFVDFEVSDVDNPIVIDQCYFSEDECDEYPSNTYIQDVYFTNVYGTGSRSTVASLVCSPHGRCENINVNDLNLAFEEGIATYQCADVVLTGNSARLFNCTEA</sequence>
<keyword evidence="6" id="KW-1015">Disulfide bond</keyword>
<organism evidence="16 17">
    <name type="scientific">Armillaria borealis</name>
    <dbReference type="NCBI Taxonomy" id="47425"/>
    <lineage>
        <taxon>Eukaryota</taxon>
        <taxon>Fungi</taxon>
        <taxon>Dikarya</taxon>
        <taxon>Basidiomycota</taxon>
        <taxon>Agaricomycotina</taxon>
        <taxon>Agaricomycetes</taxon>
        <taxon>Agaricomycetidae</taxon>
        <taxon>Agaricales</taxon>
        <taxon>Marasmiineae</taxon>
        <taxon>Physalacriaceae</taxon>
        <taxon>Armillaria</taxon>
    </lineage>
</organism>
<evidence type="ECO:0000313" key="16">
    <source>
        <dbReference type="EMBL" id="KAK0451690.1"/>
    </source>
</evidence>
<evidence type="ECO:0000313" key="17">
    <source>
        <dbReference type="Proteomes" id="UP001175226"/>
    </source>
</evidence>
<comment type="similarity">
    <text evidence="2 15">Belongs to the glycosyl hydrolase 28 family.</text>
</comment>
<keyword evidence="16" id="KW-0456">Lyase</keyword>
<dbReference type="InterPro" id="IPR000743">
    <property type="entry name" value="Glyco_hydro_28"/>
</dbReference>
<keyword evidence="9 15" id="KW-0326">Glycosidase</keyword>
<reference evidence="16" key="1">
    <citation type="submission" date="2023-06" db="EMBL/GenBank/DDBJ databases">
        <authorList>
            <consortium name="Lawrence Berkeley National Laboratory"/>
            <person name="Ahrendt S."/>
            <person name="Sahu N."/>
            <person name="Indic B."/>
            <person name="Wong-Bajracharya J."/>
            <person name="Merenyi Z."/>
            <person name="Ke H.-M."/>
            <person name="Monk M."/>
            <person name="Kocsube S."/>
            <person name="Drula E."/>
            <person name="Lipzen A."/>
            <person name="Balint B."/>
            <person name="Henrissat B."/>
            <person name="Andreopoulos B."/>
            <person name="Martin F.M."/>
            <person name="Harder C.B."/>
            <person name="Rigling D."/>
            <person name="Ford K.L."/>
            <person name="Foster G.D."/>
            <person name="Pangilinan J."/>
            <person name="Papanicolaou A."/>
            <person name="Barry K."/>
            <person name="LaButti K."/>
            <person name="Viragh M."/>
            <person name="Koriabine M."/>
            <person name="Yan M."/>
            <person name="Riley R."/>
            <person name="Champramary S."/>
            <person name="Plett K.L."/>
            <person name="Tsai I.J."/>
            <person name="Slot J."/>
            <person name="Sipos G."/>
            <person name="Plett J."/>
            <person name="Nagy L.G."/>
            <person name="Grigoriev I.V."/>
        </authorList>
    </citation>
    <scope>NUCLEOTIDE SEQUENCE</scope>
    <source>
        <strain evidence="16">FPL87.14</strain>
    </source>
</reference>
<proteinExistence type="inferred from homology"/>
<evidence type="ECO:0000256" key="11">
    <source>
        <dbReference type="ARBA" id="ARBA00023326"/>
    </source>
</evidence>
<dbReference type="SUPFAM" id="SSF51126">
    <property type="entry name" value="Pectin lyase-like"/>
    <property type="match status" value="1"/>
</dbReference>
<dbReference type="EMBL" id="JAUEPT010000005">
    <property type="protein sequence ID" value="KAK0451690.1"/>
    <property type="molecule type" value="Genomic_DNA"/>
</dbReference>
<comment type="caution">
    <text evidence="16">The sequence shown here is derived from an EMBL/GenBank/DDBJ whole genome shotgun (WGS) entry which is preliminary data.</text>
</comment>
<comment type="subcellular location">
    <subcellularLocation>
        <location evidence="1">Secreted</location>
    </subcellularLocation>
</comment>
<dbReference type="InterPro" id="IPR012334">
    <property type="entry name" value="Pectin_lyas_fold"/>
</dbReference>
<keyword evidence="8" id="KW-0119">Carbohydrate metabolism</keyword>
<dbReference type="AlphaFoldDB" id="A0AA39JZB2"/>
<dbReference type="PANTHER" id="PTHR31736:SF12">
    <property type="entry name" value="EXO-POLYGALACTURONASE, PUTATIVE-RELATED"/>
    <property type="match status" value="1"/>
</dbReference>
<keyword evidence="10" id="KW-0961">Cell wall biogenesis/degradation</keyword>
<dbReference type="GO" id="GO:0071555">
    <property type="term" value="P:cell wall organization"/>
    <property type="evidence" value="ECO:0007669"/>
    <property type="project" value="UniProtKB-KW"/>
</dbReference>
<keyword evidence="17" id="KW-1185">Reference proteome</keyword>
<evidence type="ECO:0000256" key="12">
    <source>
        <dbReference type="ARBA" id="ARBA00037312"/>
    </source>
</evidence>
<evidence type="ECO:0000256" key="9">
    <source>
        <dbReference type="ARBA" id="ARBA00023295"/>
    </source>
</evidence>
<evidence type="ECO:0000256" key="5">
    <source>
        <dbReference type="ARBA" id="ARBA00022801"/>
    </source>
</evidence>
<accession>A0AA39JZB2</accession>